<dbReference type="EMBL" id="WNTK01017509">
    <property type="protein sequence ID" value="KAG9461714.1"/>
    <property type="molecule type" value="Genomic_DNA"/>
</dbReference>
<name>A0A8J6B214_ELECQ</name>
<accession>A0A8J6B214</accession>
<evidence type="ECO:0000313" key="1">
    <source>
        <dbReference type="EMBL" id="KAG9461714.1"/>
    </source>
</evidence>
<comment type="caution">
    <text evidence="1">The sequence shown here is derived from an EMBL/GenBank/DDBJ whole genome shotgun (WGS) entry which is preliminary data.</text>
</comment>
<dbReference type="AlphaFoldDB" id="A0A8J6B214"/>
<gene>
    <name evidence="1" type="ORF">GDO78_015954</name>
</gene>
<dbReference type="Proteomes" id="UP000770717">
    <property type="component" value="Unassembled WGS sequence"/>
</dbReference>
<proteinExistence type="predicted"/>
<protein>
    <submittedName>
        <fullName evidence="1">Uncharacterized protein</fullName>
    </submittedName>
</protein>
<organism evidence="1 2">
    <name type="scientific">Eleutherodactylus coqui</name>
    <name type="common">Puerto Rican coqui</name>
    <dbReference type="NCBI Taxonomy" id="57060"/>
    <lineage>
        <taxon>Eukaryota</taxon>
        <taxon>Metazoa</taxon>
        <taxon>Chordata</taxon>
        <taxon>Craniata</taxon>
        <taxon>Vertebrata</taxon>
        <taxon>Euteleostomi</taxon>
        <taxon>Amphibia</taxon>
        <taxon>Batrachia</taxon>
        <taxon>Anura</taxon>
        <taxon>Neobatrachia</taxon>
        <taxon>Hyloidea</taxon>
        <taxon>Eleutherodactylidae</taxon>
        <taxon>Eleutherodactylinae</taxon>
        <taxon>Eleutherodactylus</taxon>
        <taxon>Eleutherodactylus</taxon>
    </lineage>
</organism>
<reference evidence="1" key="1">
    <citation type="thesis" date="2020" institute="ProQuest LLC" country="789 East Eisenhower Parkway, Ann Arbor, MI, USA">
        <title>Comparative Genomics and Chromosome Evolution.</title>
        <authorList>
            <person name="Mudd A.B."/>
        </authorList>
    </citation>
    <scope>NUCLEOTIDE SEQUENCE</scope>
    <source>
        <strain evidence="1">HN-11 Male</strain>
        <tissue evidence="1">Kidney and liver</tissue>
    </source>
</reference>
<sequence length="102" mass="11616">MVGVRGMISRLYRAIRNMQKQNDIDLGVGKWSLDNKNPTLTLIMESLSSAYKYLPSARFLEMRLQVIHRSYLTPASGHHMGIYPTSNCFKCKAPNANLFHSL</sequence>
<evidence type="ECO:0000313" key="2">
    <source>
        <dbReference type="Proteomes" id="UP000770717"/>
    </source>
</evidence>
<keyword evidence="2" id="KW-1185">Reference proteome</keyword>